<feature type="transmembrane region" description="Helical" evidence="7">
    <location>
        <begin position="293"/>
        <end position="314"/>
    </location>
</feature>
<comment type="subcellular location">
    <subcellularLocation>
        <location evidence="1">Membrane</location>
        <topology evidence="1">Multi-pass membrane protein</topology>
    </subcellularLocation>
</comment>
<dbReference type="InterPro" id="IPR023271">
    <property type="entry name" value="Aquaporin-like"/>
</dbReference>
<evidence type="ECO:0000256" key="6">
    <source>
        <dbReference type="RuleBase" id="RU000477"/>
    </source>
</evidence>
<proteinExistence type="inferred from homology"/>
<evidence type="ECO:0000313" key="8">
    <source>
        <dbReference type="Proteomes" id="UP000036681"/>
    </source>
</evidence>
<comment type="similarity">
    <text evidence="2 6">Belongs to the MIP/aquaporin (TC 1.A.8) family.</text>
</comment>
<evidence type="ECO:0000256" key="4">
    <source>
        <dbReference type="ARBA" id="ARBA00022989"/>
    </source>
</evidence>
<accession>A0A0M3HV77</accession>
<feature type="transmembrane region" description="Helical" evidence="7">
    <location>
        <begin position="117"/>
        <end position="139"/>
    </location>
</feature>
<feature type="transmembrane region" description="Helical" evidence="7">
    <location>
        <begin position="247"/>
        <end position="264"/>
    </location>
</feature>
<organism evidence="8 9">
    <name type="scientific">Ascaris lumbricoides</name>
    <name type="common">Giant roundworm</name>
    <dbReference type="NCBI Taxonomy" id="6252"/>
    <lineage>
        <taxon>Eukaryota</taxon>
        <taxon>Metazoa</taxon>
        <taxon>Ecdysozoa</taxon>
        <taxon>Nematoda</taxon>
        <taxon>Chromadorea</taxon>
        <taxon>Rhabditida</taxon>
        <taxon>Spirurina</taxon>
        <taxon>Ascaridomorpha</taxon>
        <taxon>Ascaridoidea</taxon>
        <taxon>Ascarididae</taxon>
        <taxon>Ascaris</taxon>
    </lineage>
</organism>
<feature type="transmembrane region" description="Helical" evidence="7">
    <location>
        <begin position="271"/>
        <end position="287"/>
    </location>
</feature>
<dbReference type="Proteomes" id="UP000036681">
    <property type="component" value="Unplaced"/>
</dbReference>
<keyword evidence="4 7" id="KW-1133">Transmembrane helix</keyword>
<name>A0A0M3HV77_ASCLU</name>
<evidence type="ECO:0000256" key="3">
    <source>
        <dbReference type="ARBA" id="ARBA00022692"/>
    </source>
</evidence>
<keyword evidence="6" id="KW-0813">Transport</keyword>
<dbReference type="InterPro" id="IPR000425">
    <property type="entry name" value="MIP"/>
</dbReference>
<sequence>MMVYEDEQFEIADGASVICSAYPGKQMQYFSNGTTIANECKMKGILRNRSEFVTRPKLSTSYRCRMYSDDSSNSPISRISCLECVLRPCIAEFFTVFFCLLVYKFVDAELLDRHVLFYNRILTLAVIDAITLLVFVTAFQTVQISPAITLAQLFSLSTAWPLCVVLLLMQLSASVMAIAIFALLRPSADVSSIQILYDLDADRTRVAFRLVLVEFIGSLMVVMSQLMTSTKFGVGLTAIGRLSSSPLPVFAAVFLSSFLSLMLSTISWNPLLAFGLAVFSAAQGDYSPFVGHYVFWLGPTIGSLFGSFLFRLIFAPEENRLVHCCGCCSKTHAENI</sequence>
<feature type="transmembrane region" description="Helical" evidence="7">
    <location>
        <begin position="206"/>
        <end position="227"/>
    </location>
</feature>
<dbReference type="InterPro" id="IPR034294">
    <property type="entry name" value="Aquaporin_transptr"/>
</dbReference>
<dbReference type="WBParaSite" id="ALUE_0000680101-mRNA-1">
    <property type="protein sequence ID" value="ALUE_0000680101-mRNA-1"/>
    <property type="gene ID" value="ALUE_0000680101"/>
</dbReference>
<dbReference type="AlphaFoldDB" id="A0A0M3HV77"/>
<dbReference type="PANTHER" id="PTHR19139:SF199">
    <property type="entry name" value="MIP17260P"/>
    <property type="match status" value="1"/>
</dbReference>
<dbReference type="PANTHER" id="PTHR19139">
    <property type="entry name" value="AQUAPORIN TRANSPORTER"/>
    <property type="match status" value="1"/>
</dbReference>
<dbReference type="GO" id="GO:0015267">
    <property type="term" value="F:channel activity"/>
    <property type="evidence" value="ECO:0007669"/>
    <property type="project" value="InterPro"/>
</dbReference>
<evidence type="ECO:0000256" key="7">
    <source>
        <dbReference type="SAM" id="Phobius"/>
    </source>
</evidence>
<protein>
    <submittedName>
        <fullName evidence="9">Aquaporin</fullName>
    </submittedName>
</protein>
<reference evidence="9" key="1">
    <citation type="submission" date="2017-02" db="UniProtKB">
        <authorList>
            <consortium name="WormBaseParasite"/>
        </authorList>
    </citation>
    <scope>IDENTIFICATION</scope>
</reference>
<dbReference type="GO" id="GO:0005886">
    <property type="term" value="C:plasma membrane"/>
    <property type="evidence" value="ECO:0007669"/>
    <property type="project" value="TreeGrafter"/>
</dbReference>
<dbReference type="Gene3D" id="1.20.1080.10">
    <property type="entry name" value="Glycerol uptake facilitator protein"/>
    <property type="match status" value="1"/>
</dbReference>
<keyword evidence="8" id="KW-1185">Reference proteome</keyword>
<dbReference type="Pfam" id="PF00230">
    <property type="entry name" value="MIP"/>
    <property type="match status" value="1"/>
</dbReference>
<keyword evidence="3 6" id="KW-0812">Transmembrane</keyword>
<evidence type="ECO:0000256" key="5">
    <source>
        <dbReference type="ARBA" id="ARBA00023136"/>
    </source>
</evidence>
<dbReference type="SUPFAM" id="SSF81338">
    <property type="entry name" value="Aquaporin-like"/>
    <property type="match status" value="1"/>
</dbReference>
<feature type="transmembrane region" description="Helical" evidence="7">
    <location>
        <begin position="159"/>
        <end position="185"/>
    </location>
</feature>
<evidence type="ECO:0000256" key="1">
    <source>
        <dbReference type="ARBA" id="ARBA00004141"/>
    </source>
</evidence>
<dbReference type="PRINTS" id="PR00783">
    <property type="entry name" value="MINTRINSICP"/>
</dbReference>
<evidence type="ECO:0000313" key="9">
    <source>
        <dbReference type="WBParaSite" id="ALUE_0000680101-mRNA-1"/>
    </source>
</evidence>
<evidence type="ECO:0000256" key="2">
    <source>
        <dbReference type="ARBA" id="ARBA00006175"/>
    </source>
</evidence>
<keyword evidence="5 7" id="KW-0472">Membrane</keyword>